<comment type="caution">
    <text evidence="2">The sequence shown here is derived from an EMBL/GenBank/DDBJ whole genome shotgun (WGS) entry which is preliminary data.</text>
</comment>
<name>A0A438CTZ4_VITVI</name>
<accession>A0A438CTZ4</accession>
<organism evidence="2 3">
    <name type="scientific">Vitis vinifera</name>
    <name type="common">Grape</name>
    <dbReference type="NCBI Taxonomy" id="29760"/>
    <lineage>
        <taxon>Eukaryota</taxon>
        <taxon>Viridiplantae</taxon>
        <taxon>Streptophyta</taxon>
        <taxon>Embryophyta</taxon>
        <taxon>Tracheophyta</taxon>
        <taxon>Spermatophyta</taxon>
        <taxon>Magnoliopsida</taxon>
        <taxon>eudicotyledons</taxon>
        <taxon>Gunneridae</taxon>
        <taxon>Pentapetalae</taxon>
        <taxon>rosids</taxon>
        <taxon>Vitales</taxon>
        <taxon>Vitaceae</taxon>
        <taxon>Viteae</taxon>
        <taxon>Vitis</taxon>
    </lineage>
</organism>
<reference evidence="2 3" key="1">
    <citation type="journal article" date="2018" name="PLoS Genet.">
        <title>Population sequencing reveals clonal diversity and ancestral inbreeding in the grapevine cultivar Chardonnay.</title>
        <authorList>
            <person name="Roach M.J."/>
            <person name="Johnson D.L."/>
            <person name="Bohlmann J."/>
            <person name="van Vuuren H.J."/>
            <person name="Jones S.J."/>
            <person name="Pretorius I.S."/>
            <person name="Schmidt S.A."/>
            <person name="Borneman A.R."/>
        </authorList>
    </citation>
    <scope>NUCLEOTIDE SEQUENCE [LARGE SCALE GENOMIC DNA]</scope>
    <source>
        <strain evidence="3">cv. Chardonnay</strain>
        <tissue evidence="2">Leaf</tissue>
    </source>
</reference>
<feature type="transmembrane region" description="Helical" evidence="1">
    <location>
        <begin position="28"/>
        <end position="50"/>
    </location>
</feature>
<proteinExistence type="predicted"/>
<dbReference type="Proteomes" id="UP000288805">
    <property type="component" value="Unassembled WGS sequence"/>
</dbReference>
<protein>
    <submittedName>
        <fullName evidence="2">Uncharacterized protein</fullName>
    </submittedName>
</protein>
<keyword evidence="1" id="KW-1133">Transmembrane helix</keyword>
<evidence type="ECO:0000313" key="2">
    <source>
        <dbReference type="EMBL" id="RVW26673.1"/>
    </source>
</evidence>
<dbReference type="EMBL" id="QGNW01001998">
    <property type="protein sequence ID" value="RVW26673.1"/>
    <property type="molecule type" value="Genomic_DNA"/>
</dbReference>
<evidence type="ECO:0000313" key="3">
    <source>
        <dbReference type="Proteomes" id="UP000288805"/>
    </source>
</evidence>
<dbReference type="AlphaFoldDB" id="A0A438CTZ4"/>
<keyword evidence="1" id="KW-0472">Membrane</keyword>
<evidence type="ECO:0000256" key="1">
    <source>
        <dbReference type="SAM" id="Phobius"/>
    </source>
</evidence>
<gene>
    <name evidence="2" type="ORF">CK203_096521</name>
</gene>
<sequence length="90" mass="10161">MAAMGAEHSEDDKQKYRMDVLKYQLSQVMSGMLVIFVVLNDLMWTALGALHLGNPNQRWVDSYHDLLFSHGTLEDVSIQRSHSSGINPVD</sequence>
<keyword evidence="1" id="KW-0812">Transmembrane</keyword>